<comment type="caution">
    <text evidence="2">The sequence shown here is derived from an EMBL/GenBank/DDBJ whole genome shotgun (WGS) entry which is preliminary data.</text>
</comment>
<name>A0ABQ6B5C6_9BRAD</name>
<keyword evidence="3" id="KW-1185">Reference proteome</keyword>
<organism evidence="2 3">
    <name type="scientific">Bradyrhizobium iriomotense</name>
    <dbReference type="NCBI Taxonomy" id="441950"/>
    <lineage>
        <taxon>Bacteria</taxon>
        <taxon>Pseudomonadati</taxon>
        <taxon>Pseudomonadota</taxon>
        <taxon>Alphaproteobacteria</taxon>
        <taxon>Hyphomicrobiales</taxon>
        <taxon>Nitrobacteraceae</taxon>
        <taxon>Bradyrhizobium</taxon>
    </lineage>
</organism>
<sequence length="52" mass="6024">MSLSYAESYALRARRETDPDEAIQLLVKSIQQLCKEVKSLQSEVQSLKRKVR</sequence>
<feature type="coiled-coil region" evidence="1">
    <location>
        <begin position="23"/>
        <end position="50"/>
    </location>
</feature>
<protein>
    <submittedName>
        <fullName evidence="2">Uncharacterized protein</fullName>
    </submittedName>
</protein>
<reference evidence="3" key="1">
    <citation type="journal article" date="2019" name="Int. J. Syst. Evol. Microbiol.">
        <title>The Global Catalogue of Microorganisms (GCM) 10K type strain sequencing project: providing services to taxonomists for standard genome sequencing and annotation.</title>
        <authorList>
            <consortium name="The Broad Institute Genomics Platform"/>
            <consortium name="The Broad Institute Genome Sequencing Center for Infectious Disease"/>
            <person name="Wu L."/>
            <person name="Ma J."/>
        </authorList>
    </citation>
    <scope>NUCLEOTIDE SEQUENCE [LARGE SCALE GENOMIC DNA]</scope>
    <source>
        <strain evidence="3">NBRC 102520</strain>
    </source>
</reference>
<evidence type="ECO:0000313" key="2">
    <source>
        <dbReference type="EMBL" id="GLR89602.1"/>
    </source>
</evidence>
<gene>
    <name evidence="2" type="ORF">GCM10007857_63160</name>
</gene>
<accession>A0ABQ6B5C6</accession>
<keyword evidence="1" id="KW-0175">Coiled coil</keyword>
<evidence type="ECO:0000256" key="1">
    <source>
        <dbReference type="SAM" id="Coils"/>
    </source>
</evidence>
<evidence type="ECO:0000313" key="3">
    <source>
        <dbReference type="Proteomes" id="UP001156905"/>
    </source>
</evidence>
<proteinExistence type="predicted"/>
<dbReference type="Proteomes" id="UP001156905">
    <property type="component" value="Unassembled WGS sequence"/>
</dbReference>
<dbReference type="EMBL" id="BSOW01000027">
    <property type="protein sequence ID" value="GLR89602.1"/>
    <property type="molecule type" value="Genomic_DNA"/>
</dbReference>